<name>A0A4Q1KF01_9SPHN</name>
<dbReference type="Pfam" id="PF02687">
    <property type="entry name" value="FtsX"/>
    <property type="match status" value="1"/>
</dbReference>
<protein>
    <submittedName>
        <fullName evidence="8">FtsX-like permease family protein</fullName>
    </submittedName>
</protein>
<sequence>MSGARPALLSAKAAQRRWLPEGRRGPMPWIIAIMMFLTVLAAACALGLGHALWKMRGDMAGGYTVQIVEANAAKRAEMVRQVEGFFHAETSVRSYRVVLESRLREQLAPWLGEEAQSGDLPIPALIDLSLKPDVSPSKIEEIRREIITRAPSARIDAHQSYLAPVEALMRALMWAAAALVALMLLVTGAVVVLAARSTHDAHRGTIDIMHMLGATDLQIARLFQRRIALDALLGAIVGTIAAAALLWLLDRNLAAAGSELAALIALPWRSAAVLLGLPIFAMLVAAVTARITVMRALERSL</sequence>
<evidence type="ECO:0000256" key="2">
    <source>
        <dbReference type="ARBA" id="ARBA00022475"/>
    </source>
</evidence>
<gene>
    <name evidence="8" type="ORF">EQG66_11590</name>
</gene>
<comment type="caution">
    <text evidence="8">The sequence shown here is derived from an EMBL/GenBank/DDBJ whole genome shotgun (WGS) entry which is preliminary data.</text>
</comment>
<dbReference type="InterPro" id="IPR003838">
    <property type="entry name" value="ABC3_permease_C"/>
</dbReference>
<evidence type="ECO:0000313" key="8">
    <source>
        <dbReference type="EMBL" id="RXR27524.1"/>
    </source>
</evidence>
<dbReference type="GO" id="GO:0032153">
    <property type="term" value="C:cell division site"/>
    <property type="evidence" value="ECO:0007669"/>
    <property type="project" value="TreeGrafter"/>
</dbReference>
<evidence type="ECO:0000259" key="7">
    <source>
        <dbReference type="Pfam" id="PF02687"/>
    </source>
</evidence>
<proteinExistence type="predicted"/>
<organism evidence="8 9">
    <name type="scientific">Sphingobium fluviale</name>
    <dbReference type="NCBI Taxonomy" id="2506423"/>
    <lineage>
        <taxon>Bacteria</taxon>
        <taxon>Pseudomonadati</taxon>
        <taxon>Pseudomonadota</taxon>
        <taxon>Alphaproteobacteria</taxon>
        <taxon>Sphingomonadales</taxon>
        <taxon>Sphingomonadaceae</taxon>
        <taxon>Sphingobium</taxon>
    </lineage>
</organism>
<dbReference type="GO" id="GO:0051301">
    <property type="term" value="P:cell division"/>
    <property type="evidence" value="ECO:0007669"/>
    <property type="project" value="InterPro"/>
</dbReference>
<dbReference type="RefSeq" id="WP_129404756.1">
    <property type="nucleotide sequence ID" value="NZ_SBKP01000012.1"/>
</dbReference>
<feature type="transmembrane region" description="Helical" evidence="6">
    <location>
        <begin position="171"/>
        <end position="195"/>
    </location>
</feature>
<comment type="subcellular location">
    <subcellularLocation>
        <location evidence="1">Cell membrane</location>
        <topology evidence="1">Multi-pass membrane protein</topology>
    </subcellularLocation>
</comment>
<evidence type="ECO:0000256" key="6">
    <source>
        <dbReference type="SAM" id="Phobius"/>
    </source>
</evidence>
<dbReference type="PANTHER" id="PTHR47755">
    <property type="entry name" value="CELL DIVISION PROTEIN FTSX"/>
    <property type="match status" value="1"/>
</dbReference>
<dbReference type="Proteomes" id="UP000290958">
    <property type="component" value="Unassembled WGS sequence"/>
</dbReference>
<keyword evidence="5 6" id="KW-0472">Membrane</keyword>
<dbReference type="AlphaFoldDB" id="A0A4Q1KF01"/>
<evidence type="ECO:0000256" key="3">
    <source>
        <dbReference type="ARBA" id="ARBA00022692"/>
    </source>
</evidence>
<evidence type="ECO:0000256" key="4">
    <source>
        <dbReference type="ARBA" id="ARBA00022989"/>
    </source>
</evidence>
<dbReference type="OrthoDB" id="8478373at2"/>
<dbReference type="PANTHER" id="PTHR47755:SF1">
    <property type="entry name" value="CELL DIVISION PROTEIN FTSX"/>
    <property type="match status" value="1"/>
</dbReference>
<evidence type="ECO:0000256" key="1">
    <source>
        <dbReference type="ARBA" id="ARBA00004651"/>
    </source>
</evidence>
<feature type="domain" description="ABC3 transporter permease C-terminal" evidence="7">
    <location>
        <begin position="179"/>
        <end position="294"/>
    </location>
</feature>
<keyword evidence="3 6" id="KW-0812">Transmembrane</keyword>
<accession>A0A4Q1KF01</accession>
<keyword evidence="2" id="KW-1003">Cell membrane</keyword>
<keyword evidence="9" id="KW-1185">Reference proteome</keyword>
<feature type="transmembrane region" description="Helical" evidence="6">
    <location>
        <begin position="227"/>
        <end position="248"/>
    </location>
</feature>
<evidence type="ECO:0000256" key="5">
    <source>
        <dbReference type="ARBA" id="ARBA00023136"/>
    </source>
</evidence>
<dbReference type="EMBL" id="SBKP01000012">
    <property type="protein sequence ID" value="RXR27524.1"/>
    <property type="molecule type" value="Genomic_DNA"/>
</dbReference>
<evidence type="ECO:0000313" key="9">
    <source>
        <dbReference type="Proteomes" id="UP000290958"/>
    </source>
</evidence>
<dbReference type="InterPro" id="IPR004513">
    <property type="entry name" value="FtsX"/>
</dbReference>
<reference evidence="9" key="1">
    <citation type="submission" date="2019-01" db="EMBL/GenBank/DDBJ databases">
        <title>Cytophagaceae bacterium strain CAR-16.</title>
        <authorList>
            <person name="Chen W.-M."/>
        </authorList>
    </citation>
    <scope>NUCLEOTIDE SEQUENCE [LARGE SCALE GENOMIC DNA]</scope>
    <source>
        <strain evidence="9">CHR27</strain>
    </source>
</reference>
<feature type="transmembrane region" description="Helical" evidence="6">
    <location>
        <begin position="29"/>
        <end position="53"/>
    </location>
</feature>
<dbReference type="GO" id="GO:0005886">
    <property type="term" value="C:plasma membrane"/>
    <property type="evidence" value="ECO:0007669"/>
    <property type="project" value="UniProtKB-SubCell"/>
</dbReference>
<keyword evidence="4 6" id="KW-1133">Transmembrane helix</keyword>
<feature type="transmembrane region" description="Helical" evidence="6">
    <location>
        <begin position="268"/>
        <end position="293"/>
    </location>
</feature>